<dbReference type="PROSITE" id="PS00094">
    <property type="entry name" value="C5_MTASE_1"/>
    <property type="match status" value="1"/>
</dbReference>
<comment type="similarity">
    <text evidence="5 6">Belongs to the class I-like SAM-binding methyltransferase superfamily. C5-methyltransferase family.</text>
</comment>
<evidence type="ECO:0000256" key="1">
    <source>
        <dbReference type="ARBA" id="ARBA00022603"/>
    </source>
</evidence>
<dbReference type="EC" id="2.1.1.37" evidence="7"/>
<dbReference type="Proteomes" id="UP000239706">
    <property type="component" value="Unassembled WGS sequence"/>
</dbReference>
<organism evidence="8 9">
    <name type="scientific">Clostridium liquoris</name>
    <dbReference type="NCBI Taxonomy" id="1289519"/>
    <lineage>
        <taxon>Bacteria</taxon>
        <taxon>Bacillati</taxon>
        <taxon>Bacillota</taxon>
        <taxon>Clostridia</taxon>
        <taxon>Eubacteriales</taxon>
        <taxon>Clostridiaceae</taxon>
        <taxon>Clostridium</taxon>
    </lineage>
</organism>
<dbReference type="InterPro" id="IPR050750">
    <property type="entry name" value="C5-MTase"/>
</dbReference>
<keyword evidence="4" id="KW-0680">Restriction system</keyword>
<dbReference type="PANTHER" id="PTHR46098:SF1">
    <property type="entry name" value="TRNA (CYTOSINE(38)-C(5))-METHYLTRANSFERASE"/>
    <property type="match status" value="1"/>
</dbReference>
<dbReference type="InterPro" id="IPR018117">
    <property type="entry name" value="C5_DNA_meth_AS"/>
</dbReference>
<reference evidence="8 9" key="1">
    <citation type="submission" date="2018-03" db="EMBL/GenBank/DDBJ databases">
        <title>Genome sequence of Clostridium liquoris DSM 100320.</title>
        <authorList>
            <person name="Poehlein A."/>
            <person name="Daniel R."/>
        </authorList>
    </citation>
    <scope>NUCLEOTIDE SEQUENCE [LARGE SCALE GENOMIC DNA]</scope>
    <source>
        <strain evidence="8 9">DSM 100320</strain>
    </source>
</reference>
<evidence type="ECO:0000256" key="4">
    <source>
        <dbReference type="ARBA" id="ARBA00022747"/>
    </source>
</evidence>
<protein>
    <recommendedName>
        <fullName evidence="7">Cytosine-specific methyltransferase</fullName>
        <ecNumber evidence="7">2.1.1.37</ecNumber>
    </recommendedName>
</protein>
<sequence>MKINTFFDFCSGIGAGRLGLEQSGLRCVGYSDTSRLSVATYKQMFDTENEKNYGNLKKIKSETLPSFDLLIAGFPCQTFSVIGRKAGFNDDRGQIIFHLIRILNETRPKCFILENVRGLVSHDKGATIKKIMTEFDDIGYSVVYKVLNSLDYGVPQMRQRVYFIGFDKKSNLSADGFEWPTVEPVPGLENYLIDSNNDISEINLEKFTYYLKNPTNQGKYVPTDFLDEELLIIDTRMSDLRLYRGKVPTLRSQRDGIFYIKNHAIKELTGFEALLLQGFPVQYAEKVKDSVTNRHLLMQAGNAMTVNVIKKLGDCIIKHLKKRGGNIMSSIWEDFEIDCTEYLNRKFGDYASFKHEGGSDSTIPDIKVTTKSGNIFYIDAKHSPAQCGQFVLLPDIASSTFIYSRLNTTPINTYAKQIIEHMNAQFDEFKEAGTAGKDIVMNNGSEIFSNWIIDSYRNKGARYFITNNYTILPVERFSEYFNVSAKYRVKRSGSSHVGKSNISNVLNYIKSNGYNIESSRTDAGKLFVVSAESLHNQRFLLHGYEYMFSLRDSEYEIRKLSNTFNANVIFSIDLKSNKSGIGPDEFIQALR</sequence>
<dbReference type="Gene3D" id="3.90.120.10">
    <property type="entry name" value="DNA Methylase, subunit A, domain 2"/>
    <property type="match status" value="1"/>
</dbReference>
<evidence type="ECO:0000313" key="8">
    <source>
        <dbReference type="EMBL" id="PRR80616.1"/>
    </source>
</evidence>
<dbReference type="PANTHER" id="PTHR46098">
    <property type="entry name" value="TRNA (CYTOSINE(38)-C(5))-METHYLTRANSFERASE"/>
    <property type="match status" value="1"/>
</dbReference>
<evidence type="ECO:0000256" key="6">
    <source>
        <dbReference type="RuleBase" id="RU000416"/>
    </source>
</evidence>
<dbReference type="PROSITE" id="PS51679">
    <property type="entry name" value="SAM_MT_C5"/>
    <property type="match status" value="1"/>
</dbReference>
<dbReference type="InterPro" id="IPR001525">
    <property type="entry name" value="C5_MeTfrase"/>
</dbReference>
<keyword evidence="3 5" id="KW-0949">S-adenosyl-L-methionine</keyword>
<dbReference type="GO" id="GO:0032259">
    <property type="term" value="P:methylation"/>
    <property type="evidence" value="ECO:0007669"/>
    <property type="project" value="UniProtKB-KW"/>
</dbReference>
<dbReference type="GO" id="GO:0009307">
    <property type="term" value="P:DNA restriction-modification system"/>
    <property type="evidence" value="ECO:0007669"/>
    <property type="project" value="UniProtKB-KW"/>
</dbReference>
<feature type="active site" evidence="5">
    <location>
        <position position="76"/>
    </location>
</feature>
<dbReference type="CDD" id="cd21834">
    <property type="entry name" value="Hhal-like"/>
    <property type="match status" value="1"/>
</dbReference>
<keyword evidence="2 5" id="KW-0808">Transferase</keyword>
<dbReference type="RefSeq" id="WP_202861484.1">
    <property type="nucleotide sequence ID" value="NZ_PVXO01000005.1"/>
</dbReference>
<dbReference type="EMBL" id="PVXO01000005">
    <property type="protein sequence ID" value="PRR80616.1"/>
    <property type="molecule type" value="Genomic_DNA"/>
</dbReference>
<dbReference type="REBASE" id="268312">
    <property type="entry name" value="M2.Cli100320ORF1870P"/>
</dbReference>
<comment type="caution">
    <text evidence="8">The sequence shown here is derived from an EMBL/GenBank/DDBJ whole genome shotgun (WGS) entry which is preliminary data.</text>
</comment>
<proteinExistence type="inferred from homology"/>
<evidence type="ECO:0000256" key="5">
    <source>
        <dbReference type="PROSITE-ProRule" id="PRU01016"/>
    </source>
</evidence>
<dbReference type="InterPro" id="IPR029063">
    <property type="entry name" value="SAM-dependent_MTases_sf"/>
</dbReference>
<accession>A0A2T0B9N6</accession>
<evidence type="ECO:0000256" key="7">
    <source>
        <dbReference type="RuleBase" id="RU000417"/>
    </source>
</evidence>
<evidence type="ECO:0000256" key="3">
    <source>
        <dbReference type="ARBA" id="ARBA00022691"/>
    </source>
</evidence>
<dbReference type="NCBIfam" id="TIGR00675">
    <property type="entry name" value="dcm"/>
    <property type="match status" value="1"/>
</dbReference>
<dbReference type="GO" id="GO:0003886">
    <property type="term" value="F:DNA (cytosine-5-)-methyltransferase activity"/>
    <property type="evidence" value="ECO:0007669"/>
    <property type="project" value="UniProtKB-EC"/>
</dbReference>
<dbReference type="AlphaFoldDB" id="A0A2T0B9N6"/>
<comment type="catalytic activity">
    <reaction evidence="7">
        <text>a 2'-deoxycytidine in DNA + S-adenosyl-L-methionine = a 5-methyl-2'-deoxycytidine in DNA + S-adenosyl-L-homocysteine + H(+)</text>
        <dbReference type="Rhea" id="RHEA:13681"/>
        <dbReference type="Rhea" id="RHEA-COMP:11369"/>
        <dbReference type="Rhea" id="RHEA-COMP:11370"/>
        <dbReference type="ChEBI" id="CHEBI:15378"/>
        <dbReference type="ChEBI" id="CHEBI:57856"/>
        <dbReference type="ChEBI" id="CHEBI:59789"/>
        <dbReference type="ChEBI" id="CHEBI:85452"/>
        <dbReference type="ChEBI" id="CHEBI:85454"/>
        <dbReference type="EC" id="2.1.1.37"/>
    </reaction>
</comment>
<keyword evidence="1 5" id="KW-0489">Methyltransferase</keyword>
<dbReference type="SUPFAM" id="SSF53335">
    <property type="entry name" value="S-adenosyl-L-methionine-dependent methyltransferases"/>
    <property type="match status" value="1"/>
</dbReference>
<name>A0A2T0B9N6_9CLOT</name>
<keyword evidence="9" id="KW-1185">Reference proteome</keyword>
<evidence type="ECO:0000313" key="9">
    <source>
        <dbReference type="Proteomes" id="UP000239706"/>
    </source>
</evidence>
<dbReference type="Pfam" id="PF00145">
    <property type="entry name" value="DNA_methylase"/>
    <property type="match status" value="1"/>
</dbReference>
<dbReference type="PRINTS" id="PR00105">
    <property type="entry name" value="C5METTRFRASE"/>
</dbReference>
<dbReference type="Gene3D" id="3.40.50.150">
    <property type="entry name" value="Vaccinia Virus protein VP39"/>
    <property type="match status" value="1"/>
</dbReference>
<gene>
    <name evidence="8" type="primary">hhaIM_2</name>
    <name evidence="8" type="ORF">CLLI_01890</name>
</gene>
<evidence type="ECO:0000256" key="2">
    <source>
        <dbReference type="ARBA" id="ARBA00022679"/>
    </source>
</evidence>